<dbReference type="SUPFAM" id="SSF55681">
    <property type="entry name" value="Class II aaRS and biotin synthetases"/>
    <property type="match status" value="1"/>
</dbReference>
<reference evidence="17 18" key="1">
    <citation type="submission" date="2024-10" db="EMBL/GenBank/DDBJ databases">
        <title>The Natural Products Discovery Center: Release of the First 8490 Sequenced Strains for Exploring Actinobacteria Biosynthetic Diversity.</title>
        <authorList>
            <person name="Kalkreuter E."/>
            <person name="Kautsar S.A."/>
            <person name="Yang D."/>
            <person name="Bader C.D."/>
            <person name="Teijaro C.N."/>
            <person name="Fluegel L."/>
            <person name="Davis C.M."/>
            <person name="Simpson J.R."/>
            <person name="Lauterbach L."/>
            <person name="Steele A.D."/>
            <person name="Gui C."/>
            <person name="Meng S."/>
            <person name="Li G."/>
            <person name="Viehrig K."/>
            <person name="Ye F."/>
            <person name="Su P."/>
            <person name="Kiefer A.F."/>
            <person name="Nichols A."/>
            <person name="Cepeda A.J."/>
            <person name="Yan W."/>
            <person name="Fan B."/>
            <person name="Jiang Y."/>
            <person name="Adhikari A."/>
            <person name="Zheng C.-J."/>
            <person name="Schuster L."/>
            <person name="Cowan T.M."/>
            <person name="Smanski M.J."/>
            <person name="Chevrette M.G."/>
            <person name="De Carvalho L.P.S."/>
            <person name="Shen B."/>
        </authorList>
    </citation>
    <scope>NUCLEOTIDE SEQUENCE [LARGE SCALE GENOMIC DNA]</scope>
    <source>
        <strain evidence="17 18">NPDC049845</strain>
    </source>
</reference>
<evidence type="ECO:0000259" key="16">
    <source>
        <dbReference type="PROSITE" id="PS50862"/>
    </source>
</evidence>
<comment type="catalytic activity">
    <reaction evidence="12">
        <text>tRNA(Sec) + L-serine + ATP = L-seryl-tRNA(Sec) + AMP + diphosphate + H(+)</text>
        <dbReference type="Rhea" id="RHEA:42580"/>
        <dbReference type="Rhea" id="RHEA-COMP:9742"/>
        <dbReference type="Rhea" id="RHEA-COMP:10128"/>
        <dbReference type="ChEBI" id="CHEBI:15378"/>
        <dbReference type="ChEBI" id="CHEBI:30616"/>
        <dbReference type="ChEBI" id="CHEBI:33019"/>
        <dbReference type="ChEBI" id="CHEBI:33384"/>
        <dbReference type="ChEBI" id="CHEBI:78442"/>
        <dbReference type="ChEBI" id="CHEBI:78533"/>
        <dbReference type="ChEBI" id="CHEBI:456215"/>
        <dbReference type="EC" id="6.1.1.11"/>
    </reaction>
</comment>
<dbReference type="Proteomes" id="UP001612812">
    <property type="component" value="Unassembled WGS sequence"/>
</dbReference>
<dbReference type="InterPro" id="IPR002317">
    <property type="entry name" value="Ser-tRNA-ligase_type_1"/>
</dbReference>
<dbReference type="InterPro" id="IPR002314">
    <property type="entry name" value="aa-tRNA-synt_IIb"/>
</dbReference>
<dbReference type="Pfam" id="PF02403">
    <property type="entry name" value="Seryl_tRNA_N"/>
    <property type="match status" value="1"/>
</dbReference>
<dbReference type="Pfam" id="PF00587">
    <property type="entry name" value="tRNA-synt_2b"/>
    <property type="match status" value="1"/>
</dbReference>
<evidence type="ECO:0000256" key="10">
    <source>
        <dbReference type="ARBA" id="ARBA00023146"/>
    </source>
</evidence>
<keyword evidence="10" id="KW-0030">Aminoacyl-tRNA synthetase</keyword>
<evidence type="ECO:0000256" key="1">
    <source>
        <dbReference type="ARBA" id="ARBA00004496"/>
    </source>
</evidence>
<proteinExistence type="inferred from homology"/>
<dbReference type="NCBIfam" id="TIGR00414">
    <property type="entry name" value="serS"/>
    <property type="match status" value="1"/>
</dbReference>
<dbReference type="PANTHER" id="PTHR43697">
    <property type="entry name" value="SERYL-TRNA SYNTHETASE"/>
    <property type="match status" value="1"/>
</dbReference>
<comment type="caution">
    <text evidence="17">The sequence shown here is derived from an EMBL/GenBank/DDBJ whole genome shotgun (WGS) entry which is preliminary data.</text>
</comment>
<evidence type="ECO:0000256" key="12">
    <source>
        <dbReference type="ARBA" id="ARBA00047929"/>
    </source>
</evidence>
<keyword evidence="8" id="KW-0067">ATP-binding</keyword>
<comment type="catalytic activity">
    <reaction evidence="13">
        <text>tRNA(Ser) + L-serine + ATP = L-seryl-tRNA(Ser) + AMP + diphosphate + H(+)</text>
        <dbReference type="Rhea" id="RHEA:12292"/>
        <dbReference type="Rhea" id="RHEA-COMP:9669"/>
        <dbReference type="Rhea" id="RHEA-COMP:9703"/>
        <dbReference type="ChEBI" id="CHEBI:15378"/>
        <dbReference type="ChEBI" id="CHEBI:30616"/>
        <dbReference type="ChEBI" id="CHEBI:33019"/>
        <dbReference type="ChEBI" id="CHEBI:33384"/>
        <dbReference type="ChEBI" id="CHEBI:78442"/>
        <dbReference type="ChEBI" id="CHEBI:78533"/>
        <dbReference type="ChEBI" id="CHEBI:456215"/>
        <dbReference type="EC" id="6.1.1.11"/>
    </reaction>
</comment>
<dbReference type="Gene3D" id="3.30.930.10">
    <property type="entry name" value="Bira Bifunctional Protein, Domain 2"/>
    <property type="match status" value="1"/>
</dbReference>
<dbReference type="InterPro" id="IPR015866">
    <property type="entry name" value="Ser-tRNA-synth_1_N"/>
</dbReference>
<evidence type="ECO:0000256" key="2">
    <source>
        <dbReference type="ARBA" id="ARBA00005045"/>
    </source>
</evidence>
<accession>A0ABW7ZJ23</accession>
<organism evidence="17 18">
    <name type="scientific">Micromonospora maritima</name>
    <dbReference type="NCBI Taxonomy" id="986711"/>
    <lineage>
        <taxon>Bacteria</taxon>
        <taxon>Bacillati</taxon>
        <taxon>Actinomycetota</taxon>
        <taxon>Actinomycetes</taxon>
        <taxon>Micromonosporales</taxon>
        <taxon>Micromonosporaceae</taxon>
        <taxon>Micromonospora</taxon>
    </lineage>
</organism>
<keyword evidence="7" id="KW-0547">Nucleotide-binding</keyword>
<evidence type="ECO:0000256" key="8">
    <source>
        <dbReference type="ARBA" id="ARBA00022840"/>
    </source>
</evidence>
<dbReference type="Gene3D" id="1.10.287.40">
    <property type="entry name" value="Serine-tRNA synthetase, tRNA binding domain"/>
    <property type="match status" value="1"/>
</dbReference>
<feature type="domain" description="Aminoacyl-transfer RNA synthetases class-II family profile" evidence="16">
    <location>
        <begin position="173"/>
        <end position="407"/>
    </location>
</feature>
<evidence type="ECO:0000256" key="11">
    <source>
        <dbReference type="ARBA" id="ARBA00039158"/>
    </source>
</evidence>
<evidence type="ECO:0000256" key="4">
    <source>
        <dbReference type="ARBA" id="ARBA00012840"/>
    </source>
</evidence>
<dbReference type="PRINTS" id="PR00981">
    <property type="entry name" value="TRNASYNTHSER"/>
</dbReference>
<keyword evidence="5" id="KW-0963">Cytoplasm</keyword>
<gene>
    <name evidence="17" type="primary">serS</name>
    <name evidence="17" type="ORF">ACIBP4_07405</name>
</gene>
<dbReference type="EMBL" id="JBITLE010000002">
    <property type="protein sequence ID" value="MFI7262111.1"/>
    <property type="molecule type" value="Genomic_DNA"/>
</dbReference>
<evidence type="ECO:0000256" key="9">
    <source>
        <dbReference type="ARBA" id="ARBA00022917"/>
    </source>
</evidence>
<dbReference type="InterPro" id="IPR010978">
    <property type="entry name" value="tRNA-bd_arm"/>
</dbReference>
<comment type="pathway">
    <text evidence="2">Aminoacyl-tRNA biosynthesis; selenocysteinyl-tRNA(Sec) biosynthesis; L-seryl-tRNA(Sec) from L-serine and tRNA(Sec): step 1/1.</text>
</comment>
<sequence>MLDLNLLLTEFESVAGQLATKGVDPAAVQVARDAVQHRRSTRQSLDALRETMNRRSKEAGRVIAAGGEQADLLRRELAALKADVAEAETRCRAAEQAERDLVLTLPNLPAADVPIGADESGNVVLRHGGPPAKANPTARPHWEVATDLGIFEAERAAKLSGAGFSVLRGDGARLLRALVQFALDLFADGYEEFTVPHFVRGDTMVGTGHLPKFREDAYATVDGLWAVPTGEVPLTGLHRDEVLDRAELPLRYMTHTACFRREAGSAGRDTRGMQRLHEFHKVELIRLCRPEDAATEFAELLADAERTLSTLELPYRVVELCTGDLTFSSARIVDLEVYSPGVDRWLEVSSVGHFTDFQARRGNIRYRAEDGRSRFVHTLNGSGLATPRIWAALIEHGQCADGRVRLPEALHRYLGGEYLRPSRRR</sequence>
<protein>
    <recommendedName>
        <fullName evidence="11 14">Serine--tRNA ligase</fullName>
        <ecNumber evidence="4 14">6.1.1.11</ecNumber>
    </recommendedName>
</protein>
<evidence type="ECO:0000256" key="7">
    <source>
        <dbReference type="ARBA" id="ARBA00022741"/>
    </source>
</evidence>
<dbReference type="PROSITE" id="PS50862">
    <property type="entry name" value="AA_TRNA_LIGASE_II"/>
    <property type="match status" value="1"/>
</dbReference>
<dbReference type="GO" id="GO:0004828">
    <property type="term" value="F:serine-tRNA ligase activity"/>
    <property type="evidence" value="ECO:0007669"/>
    <property type="project" value="UniProtKB-EC"/>
</dbReference>
<evidence type="ECO:0000256" key="5">
    <source>
        <dbReference type="ARBA" id="ARBA00022490"/>
    </source>
</evidence>
<dbReference type="InterPro" id="IPR045864">
    <property type="entry name" value="aa-tRNA-synth_II/BPL/LPL"/>
</dbReference>
<dbReference type="EC" id="6.1.1.11" evidence="4 14"/>
<comment type="subcellular location">
    <subcellularLocation>
        <location evidence="1">Cytoplasm</location>
    </subcellularLocation>
</comment>
<keyword evidence="15" id="KW-0175">Coiled coil</keyword>
<evidence type="ECO:0000256" key="6">
    <source>
        <dbReference type="ARBA" id="ARBA00022598"/>
    </source>
</evidence>
<dbReference type="InterPro" id="IPR042103">
    <property type="entry name" value="SerRS_1_N_sf"/>
</dbReference>
<evidence type="ECO:0000313" key="18">
    <source>
        <dbReference type="Proteomes" id="UP001612812"/>
    </source>
</evidence>
<evidence type="ECO:0000256" key="13">
    <source>
        <dbReference type="ARBA" id="ARBA00048823"/>
    </source>
</evidence>
<evidence type="ECO:0000313" key="17">
    <source>
        <dbReference type="EMBL" id="MFI7262111.1"/>
    </source>
</evidence>
<evidence type="ECO:0000256" key="15">
    <source>
        <dbReference type="SAM" id="Coils"/>
    </source>
</evidence>
<name>A0ABW7ZJ23_9ACTN</name>
<dbReference type="RefSeq" id="WP_396756407.1">
    <property type="nucleotide sequence ID" value="NZ_JBITLA010000001.1"/>
</dbReference>
<keyword evidence="6 17" id="KW-0436">Ligase</keyword>
<dbReference type="PANTHER" id="PTHR43697:SF1">
    <property type="entry name" value="SERINE--TRNA LIGASE"/>
    <property type="match status" value="1"/>
</dbReference>
<dbReference type="PIRSF" id="PIRSF001529">
    <property type="entry name" value="Ser-tRNA-synth_IIa"/>
    <property type="match status" value="1"/>
</dbReference>
<evidence type="ECO:0000256" key="3">
    <source>
        <dbReference type="ARBA" id="ARBA00010728"/>
    </source>
</evidence>
<feature type="coiled-coil region" evidence="15">
    <location>
        <begin position="70"/>
        <end position="97"/>
    </location>
</feature>
<evidence type="ECO:0000256" key="14">
    <source>
        <dbReference type="NCBIfam" id="TIGR00414"/>
    </source>
</evidence>
<keyword evidence="9" id="KW-0648">Protein biosynthesis</keyword>
<dbReference type="SUPFAM" id="SSF46589">
    <property type="entry name" value="tRNA-binding arm"/>
    <property type="match status" value="1"/>
</dbReference>
<comment type="similarity">
    <text evidence="3">Belongs to the class-II aminoacyl-tRNA synthetase family. Type-1 seryl-tRNA synthetase subfamily.</text>
</comment>
<dbReference type="InterPro" id="IPR006195">
    <property type="entry name" value="aa-tRNA-synth_II"/>
</dbReference>
<keyword evidence="18" id="KW-1185">Reference proteome</keyword>